<protein>
    <submittedName>
        <fullName evidence="4">Uncharacterized protein</fullName>
    </submittedName>
</protein>
<feature type="region of interest" description="Disordered" evidence="2">
    <location>
        <begin position="418"/>
        <end position="438"/>
    </location>
</feature>
<feature type="compositionally biased region" description="Basic and acidic residues" evidence="2">
    <location>
        <begin position="458"/>
        <end position="469"/>
    </location>
</feature>
<dbReference type="AlphaFoldDB" id="A0A8H6K570"/>
<evidence type="ECO:0000256" key="1">
    <source>
        <dbReference type="SAM" id="Coils"/>
    </source>
</evidence>
<evidence type="ECO:0000313" key="4">
    <source>
        <dbReference type="EMBL" id="KAF6825252.1"/>
    </source>
</evidence>
<keyword evidence="1" id="KW-0175">Coiled coil</keyword>
<feature type="coiled-coil region" evidence="1">
    <location>
        <begin position="198"/>
        <end position="308"/>
    </location>
</feature>
<feature type="compositionally biased region" description="Basic and acidic residues" evidence="2">
    <location>
        <begin position="1154"/>
        <end position="1182"/>
    </location>
</feature>
<proteinExistence type="predicted"/>
<feature type="region of interest" description="Disordered" evidence="2">
    <location>
        <begin position="957"/>
        <end position="1210"/>
    </location>
</feature>
<feature type="compositionally biased region" description="Acidic residues" evidence="2">
    <location>
        <begin position="975"/>
        <end position="1010"/>
    </location>
</feature>
<evidence type="ECO:0000313" key="5">
    <source>
        <dbReference type="Proteomes" id="UP000654918"/>
    </source>
</evidence>
<evidence type="ECO:0000256" key="2">
    <source>
        <dbReference type="SAM" id="MobiDB-lite"/>
    </source>
</evidence>
<feature type="region of interest" description="Disordered" evidence="2">
    <location>
        <begin position="524"/>
        <end position="543"/>
    </location>
</feature>
<feature type="transmembrane region" description="Helical" evidence="3">
    <location>
        <begin position="101"/>
        <end position="120"/>
    </location>
</feature>
<feature type="compositionally biased region" description="Basic and acidic residues" evidence="2">
    <location>
        <begin position="524"/>
        <end position="535"/>
    </location>
</feature>
<dbReference type="Proteomes" id="UP000654918">
    <property type="component" value="Unassembled WGS sequence"/>
</dbReference>
<evidence type="ECO:0000256" key="3">
    <source>
        <dbReference type="SAM" id="Phobius"/>
    </source>
</evidence>
<feature type="compositionally biased region" description="Basic residues" evidence="2">
    <location>
        <begin position="1143"/>
        <end position="1153"/>
    </location>
</feature>
<feature type="coiled-coil region" evidence="1">
    <location>
        <begin position="605"/>
        <end position="901"/>
    </location>
</feature>
<sequence>MSPNMRDDGWHYLWVLFCTGVAIMALVHTVSYIYGILPPVETFFYSVAVTAIVIHTLPVFPWLYLILLDPVVAYIFPCLGLSPESAKAVRDQSALYSVTNLLPYWNGLISIVVGLLRFLASGFHNIMFDFDNSVLNFAPIGPLVHWFRSLRTIKGNEMSSQNNDTALVLSNSIVVKISEYDHWCKEPHMYCQRRAVANDRLQRENAKLQEDKAVLMKDFNKIVREIENLEENHEDELAAKQKKIVSTASAHQFWGAIHEERRFRKAAEKELADAKKELVLYQPQTQQFAELKAEIKDRDDTIQKMQAAIKEAEGTARSAWWHTDEEKRRCDAMINKSRETVILKDAKCRDKVNEAHGQVILYKRALDDEKAKLNKLKKECARLKQLQPAGSESQPLRGSQRANDDIRQLKEEIQTLQGTSRKVAEQHQNEIQSLSQHANDKIRQLKDELRCLQKTHQEVIQKQDSERQSLSESQRANDKNGILRLKAELYSLNDTNKKLFREQQREIQSLSQLAKEEARRLKEEIKRAKDSKSAKDSQSSDEEVQLLKEEIQYLRNTNTKLIQDAQGAKDETKSVQDHEIRRLKKEIKHVQDSKSLKGLQSFDEIRQLKEEIQSLRDTNTKLVQDTQTAKTEVAFVQNSAHTDNDIYFLKNEIQSLQETNKKMSQECHIAKQEAASLQQAQQKIAEEHQSAMSMIKSLQETSQNMAHEQQGAQDEIASLNQKLAHERQAAQSEITSLNQKISQEQQTAQSEIVSLNTNITQDQQTAQNEIASLNQKVALEQQSTKNGIDAMTQKTEQDQESAMSAIQSLQDANRNLTQEKEQVMHAMQSLQEANQEMANEHRNAMNEVLSLKQRIVKDHEVAKATIERLQQDATESMRKSFQRAGEEVQQLKADNQEILQQSKIHCDRVEKENKTLRVGLERMCIKNEALQEHNAIIQSQLNRLREHTDELLERIKEERERRRRSPSSATSDVSMESEEDPDEDEETDVDDFYNEDEDEGELVLSDDEELRDLVRWMEELEEEEDGAEDRAQAAATGQKETFTFTPEASPAAPANPFTGPVQPPPTALTAEDFKDTLANLPGRPAQRPIAHFKRRLPKKEQEVPAQRTKAPIIPGTARKAPVTSAGVLKKAEEAAPATPQPQKQKKPLTRRVHFTPEVKKEEAKGEPVRMDPESRQELESVGEKTPPMFRSSSNTPFQQPFVGEDREMMG</sequence>
<comment type="caution">
    <text evidence="4">The sequence shown here is derived from an EMBL/GenBank/DDBJ whole genome shotgun (WGS) entry which is preliminary data.</text>
</comment>
<gene>
    <name evidence="4" type="ORF">CPLU01_10378</name>
</gene>
<feature type="transmembrane region" description="Helical" evidence="3">
    <location>
        <begin position="12"/>
        <end position="36"/>
    </location>
</feature>
<name>A0A8H6K570_9PEZI</name>
<feature type="region of interest" description="Disordered" evidence="2">
    <location>
        <begin position="458"/>
        <end position="477"/>
    </location>
</feature>
<organism evidence="4 5">
    <name type="scientific">Colletotrichum plurivorum</name>
    <dbReference type="NCBI Taxonomy" id="2175906"/>
    <lineage>
        <taxon>Eukaryota</taxon>
        <taxon>Fungi</taxon>
        <taxon>Dikarya</taxon>
        <taxon>Ascomycota</taxon>
        <taxon>Pezizomycotina</taxon>
        <taxon>Sordariomycetes</taxon>
        <taxon>Hypocreomycetidae</taxon>
        <taxon>Glomerellales</taxon>
        <taxon>Glomerellaceae</taxon>
        <taxon>Colletotrichum</taxon>
        <taxon>Colletotrichum orchidearum species complex</taxon>
    </lineage>
</organism>
<feature type="transmembrane region" description="Helical" evidence="3">
    <location>
        <begin position="43"/>
        <end position="65"/>
    </location>
</feature>
<keyword evidence="3" id="KW-0472">Membrane</keyword>
<accession>A0A8H6K570</accession>
<keyword evidence="5" id="KW-1185">Reference proteome</keyword>
<reference evidence="4" key="1">
    <citation type="journal article" date="2020" name="Phytopathology">
        <title>Genome Sequence Resources of Colletotrichum truncatum, C. plurivorum, C. musicola, and C. sojae: Four Species Pathogenic to Soybean (Glycine max).</title>
        <authorList>
            <person name="Rogerio F."/>
            <person name="Boufleur T.R."/>
            <person name="Ciampi-Guillardi M."/>
            <person name="Sukno S.A."/>
            <person name="Thon M.R."/>
            <person name="Massola Junior N.S."/>
            <person name="Baroncelli R."/>
        </authorList>
    </citation>
    <scope>NUCLEOTIDE SEQUENCE</scope>
    <source>
        <strain evidence="4">LFN00145</strain>
    </source>
</reference>
<dbReference type="EMBL" id="WIGO01000177">
    <property type="protein sequence ID" value="KAF6825252.1"/>
    <property type="molecule type" value="Genomic_DNA"/>
</dbReference>
<keyword evidence="3" id="KW-1133">Transmembrane helix</keyword>
<keyword evidence="3" id="KW-0812">Transmembrane</keyword>